<reference evidence="22 23" key="1">
    <citation type="submission" date="2019-02" db="EMBL/GenBank/DDBJ databases">
        <authorList>
            <consortium name="Pathogen Informatics"/>
        </authorList>
    </citation>
    <scope>NUCLEOTIDE SEQUENCE [LARGE SCALE GENOMIC DNA]</scope>
    <source>
        <strain evidence="22 23">3012STDY6944375</strain>
    </source>
</reference>
<evidence type="ECO:0000256" key="13">
    <source>
        <dbReference type="ARBA" id="ARBA00023239"/>
    </source>
</evidence>
<dbReference type="FunFam" id="3.30.70.1230:FF:000033">
    <property type="entry name" value="Adenylate cyclase"/>
    <property type="match status" value="1"/>
</dbReference>
<evidence type="ECO:0000256" key="19">
    <source>
        <dbReference type="SAM" id="Coils"/>
    </source>
</evidence>
<evidence type="ECO:0000313" key="22">
    <source>
        <dbReference type="EMBL" id="VFB02920.1"/>
    </source>
</evidence>
<dbReference type="GO" id="GO:0004016">
    <property type="term" value="F:adenylate cyclase activity"/>
    <property type="evidence" value="ECO:0007669"/>
    <property type="project" value="UniProtKB-EC"/>
</dbReference>
<dbReference type="Pfam" id="PF00211">
    <property type="entry name" value="Guanylate_cyc"/>
    <property type="match status" value="1"/>
</dbReference>
<comment type="similarity">
    <text evidence="18">Belongs to the adenylyl cyclase class-4/guanylyl cyclase family.</text>
</comment>
<dbReference type="InterPro" id="IPR029787">
    <property type="entry name" value="Nucleotide_cyclase"/>
</dbReference>
<evidence type="ECO:0000256" key="14">
    <source>
        <dbReference type="ARBA" id="ARBA00032597"/>
    </source>
</evidence>
<dbReference type="KEGG" id="ctai:NCTC12078_00905"/>
<feature type="coiled-coil region" evidence="19">
    <location>
        <begin position="428"/>
        <end position="576"/>
    </location>
</feature>
<comment type="subcellular location">
    <subcellularLocation>
        <location evidence="2">Membrane</location>
    </subcellularLocation>
</comment>
<evidence type="ECO:0000256" key="11">
    <source>
        <dbReference type="ARBA" id="ARBA00022998"/>
    </source>
</evidence>
<dbReference type="InterPro" id="IPR001054">
    <property type="entry name" value="A/G_cyclase"/>
</dbReference>
<dbReference type="PANTHER" id="PTHR11920:SF335">
    <property type="entry name" value="GUANYLATE CYCLASE"/>
    <property type="match status" value="1"/>
</dbReference>
<keyword evidence="19" id="KW-0175">Coiled coil</keyword>
<dbReference type="Proteomes" id="UP000290013">
    <property type="component" value="Chromosome"/>
</dbReference>
<keyword evidence="12 20" id="KW-0472">Membrane</keyword>
<dbReference type="GO" id="GO:0046872">
    <property type="term" value="F:metal ion binding"/>
    <property type="evidence" value="ECO:0007669"/>
    <property type="project" value="UniProtKB-KW"/>
</dbReference>
<evidence type="ECO:0000256" key="4">
    <source>
        <dbReference type="ARBA" id="ARBA00021420"/>
    </source>
</evidence>
<dbReference type="GO" id="GO:0005886">
    <property type="term" value="C:plasma membrane"/>
    <property type="evidence" value="ECO:0007669"/>
    <property type="project" value="UniProtKB-ARBA"/>
</dbReference>
<keyword evidence="13 18" id="KW-0456">Lyase</keyword>
<feature type="coiled-coil region" evidence="19">
    <location>
        <begin position="345"/>
        <end position="372"/>
    </location>
</feature>
<evidence type="ECO:0000256" key="12">
    <source>
        <dbReference type="ARBA" id="ARBA00023136"/>
    </source>
</evidence>
<dbReference type="SUPFAM" id="SSF55073">
    <property type="entry name" value="Nucleotide cyclase"/>
    <property type="match status" value="1"/>
</dbReference>
<dbReference type="Gene3D" id="1.25.40.10">
    <property type="entry name" value="Tetratricopeptide repeat domain"/>
    <property type="match status" value="1"/>
</dbReference>
<keyword evidence="7" id="KW-0547">Nucleotide-binding</keyword>
<feature type="repeat" description="TPR" evidence="17">
    <location>
        <begin position="208"/>
        <end position="241"/>
    </location>
</feature>
<name>A0A4U8WCF6_9FLAO</name>
<keyword evidence="5 20" id="KW-0812">Transmembrane</keyword>
<evidence type="ECO:0000256" key="10">
    <source>
        <dbReference type="ARBA" id="ARBA00022989"/>
    </source>
</evidence>
<sequence>MKNHLIIFSTALFGIFAGWINVKAQESKEILELKSKLTSAKSPKDKHIYYLRLADAYGMQGKTDSVFAFLTRGEENAKKMNDTDEAGRINIFISQFFLQKGDVKNSEKYINEAHLLLANSKNYDHLGLLNYATAGLYILKKQYAKATENYKKNIRLYDEGKKIDKKYVTIAYQGLFANLIIQNNLSDGYLESNKYIDYVKKNEPEKLDIAYLLLGSFYMNAKDYDKSLNAYQKTIALSKNQDLVNLCNAFLGILYAEKKELDLAKKYTDKANAFFKGGNNNIALGSVYYSYASIFLQENKLDLAEEYIKKAIAISPEKDISSTRFSYLSKQNEILVKKLTQDRSKINDQERKVKLEQLLKDLKENLSFIESTDTFLSPELIISNFDNLSKVYEELGNYEQSLFYQKKYVQKKDEAYGLDKMKEFLNTQSDYELREQKAKIELQEATKRIQLQKELELKALKFEYEKKQAATKTEAERKRLLLEEDLKRREIELTYAQQKKEAEQKYIQEKKLAKINQEKKDAIAKAELENSKSEKNMWAIGAGLSLLLLGFAGFSYNQKRKDNKRIAEEKQKSENLLLNILPHEVAEELKEKGKTNAKHFDEVSVLFTDFVNFTANSERIGVQEVLNELNICFTEFDKIMDKYNLEKIKTIGDAYLAVSGLPVSNEHHAENAVNAGLEILDYIQKRKENNPNALDIRIGIHSGPVIAGIVGVKKFAYDIWGDTVNTAARMEQNSQKGKLNISGFTYDLIKNKFICEYRGKIEVKGKGELDMYFVEKI</sequence>
<dbReference type="SMART" id="SM00044">
    <property type="entry name" value="CYCc"/>
    <property type="match status" value="1"/>
</dbReference>
<evidence type="ECO:0000256" key="16">
    <source>
        <dbReference type="ARBA" id="ARBA00064436"/>
    </source>
</evidence>
<dbReference type="AlphaFoldDB" id="A0A4U8WCF6"/>
<dbReference type="Gene3D" id="3.30.70.1230">
    <property type="entry name" value="Nucleotide cyclase"/>
    <property type="match status" value="1"/>
</dbReference>
<evidence type="ECO:0000256" key="7">
    <source>
        <dbReference type="ARBA" id="ARBA00022741"/>
    </source>
</evidence>
<feature type="repeat" description="TPR" evidence="17">
    <location>
        <begin position="285"/>
        <end position="318"/>
    </location>
</feature>
<dbReference type="GO" id="GO:0035556">
    <property type="term" value="P:intracellular signal transduction"/>
    <property type="evidence" value="ECO:0007669"/>
    <property type="project" value="InterPro"/>
</dbReference>
<proteinExistence type="inferred from homology"/>
<dbReference type="PROSITE" id="PS50125">
    <property type="entry name" value="GUANYLATE_CYCLASE_2"/>
    <property type="match status" value="1"/>
</dbReference>
<dbReference type="GO" id="GO:0006171">
    <property type="term" value="P:cAMP biosynthetic process"/>
    <property type="evidence" value="ECO:0007669"/>
    <property type="project" value="UniProtKB-KW"/>
</dbReference>
<dbReference type="SUPFAM" id="SSF48452">
    <property type="entry name" value="TPR-like"/>
    <property type="match status" value="2"/>
</dbReference>
<evidence type="ECO:0000259" key="21">
    <source>
        <dbReference type="PROSITE" id="PS50125"/>
    </source>
</evidence>
<dbReference type="PROSITE" id="PS50005">
    <property type="entry name" value="TPR"/>
    <property type="match status" value="2"/>
</dbReference>
<evidence type="ECO:0000256" key="1">
    <source>
        <dbReference type="ARBA" id="ARBA00001593"/>
    </source>
</evidence>
<evidence type="ECO:0000256" key="6">
    <source>
        <dbReference type="ARBA" id="ARBA00022723"/>
    </source>
</evidence>
<dbReference type="InterPro" id="IPR011990">
    <property type="entry name" value="TPR-like_helical_dom_sf"/>
</dbReference>
<comment type="catalytic activity">
    <reaction evidence="1">
        <text>ATP = 3',5'-cyclic AMP + diphosphate</text>
        <dbReference type="Rhea" id="RHEA:15389"/>
        <dbReference type="ChEBI" id="CHEBI:30616"/>
        <dbReference type="ChEBI" id="CHEBI:33019"/>
        <dbReference type="ChEBI" id="CHEBI:58165"/>
        <dbReference type="EC" id="4.6.1.1"/>
    </reaction>
</comment>
<evidence type="ECO:0000256" key="8">
    <source>
        <dbReference type="ARBA" id="ARBA00022840"/>
    </source>
</evidence>
<keyword evidence="8" id="KW-0067">ATP-binding</keyword>
<accession>A0A4U8WCF6</accession>
<dbReference type="InterPro" id="IPR050401">
    <property type="entry name" value="Cyclic_nucleotide_synthase"/>
</dbReference>
<evidence type="ECO:0000256" key="3">
    <source>
        <dbReference type="ARBA" id="ARBA00012201"/>
    </source>
</evidence>
<keyword evidence="11" id="KW-0115">cAMP biosynthesis</keyword>
<feature type="domain" description="Guanylate cyclase" evidence="21">
    <location>
        <begin position="604"/>
        <end position="731"/>
    </location>
</feature>
<evidence type="ECO:0000256" key="2">
    <source>
        <dbReference type="ARBA" id="ARBA00004370"/>
    </source>
</evidence>
<keyword evidence="17" id="KW-0802">TPR repeat</keyword>
<feature type="transmembrane region" description="Helical" evidence="20">
    <location>
        <begin position="537"/>
        <end position="556"/>
    </location>
</feature>
<dbReference type="PROSITE" id="PS00452">
    <property type="entry name" value="GUANYLATE_CYCLASE_1"/>
    <property type="match status" value="1"/>
</dbReference>
<evidence type="ECO:0000256" key="5">
    <source>
        <dbReference type="ARBA" id="ARBA00022692"/>
    </source>
</evidence>
<dbReference type="InterPro" id="IPR019734">
    <property type="entry name" value="TPR_rpt"/>
</dbReference>
<dbReference type="PANTHER" id="PTHR11920">
    <property type="entry name" value="GUANYLYL CYCLASE"/>
    <property type="match status" value="1"/>
</dbReference>
<dbReference type="GO" id="GO:0005524">
    <property type="term" value="F:ATP binding"/>
    <property type="evidence" value="ECO:0007669"/>
    <property type="project" value="UniProtKB-KW"/>
</dbReference>
<dbReference type="SMART" id="SM00028">
    <property type="entry name" value="TPR"/>
    <property type="match status" value="3"/>
</dbReference>
<evidence type="ECO:0000256" key="9">
    <source>
        <dbReference type="ARBA" id="ARBA00022842"/>
    </source>
</evidence>
<gene>
    <name evidence="22" type="primary">cya_1</name>
    <name evidence="22" type="ORF">NCTC12078_00905</name>
</gene>
<dbReference type="EMBL" id="LR215974">
    <property type="protein sequence ID" value="VFB02920.1"/>
    <property type="molecule type" value="Genomic_DNA"/>
</dbReference>
<comment type="subunit">
    <text evidence="16">Homodimer. Can also exist as monomer.</text>
</comment>
<dbReference type="CDD" id="cd07302">
    <property type="entry name" value="CHD"/>
    <property type="match status" value="1"/>
</dbReference>
<dbReference type="Pfam" id="PF13181">
    <property type="entry name" value="TPR_8"/>
    <property type="match status" value="2"/>
</dbReference>
<keyword evidence="10 20" id="KW-1133">Transmembrane helix</keyword>
<keyword evidence="6" id="KW-0479">Metal-binding</keyword>
<evidence type="ECO:0000256" key="20">
    <source>
        <dbReference type="SAM" id="Phobius"/>
    </source>
</evidence>
<protein>
    <recommendedName>
        <fullName evidence="4">Adenylate cyclase</fullName>
        <ecNumber evidence="3">4.6.1.1</ecNumber>
    </recommendedName>
    <alternativeName>
        <fullName evidence="14">ATP pyrophosphate-lyase</fullName>
    </alternativeName>
    <alternativeName>
        <fullName evidence="15">Adenylyl cyclase</fullName>
    </alternativeName>
</protein>
<evidence type="ECO:0000256" key="17">
    <source>
        <dbReference type="PROSITE-ProRule" id="PRU00339"/>
    </source>
</evidence>
<keyword evidence="9" id="KW-0460">Magnesium</keyword>
<evidence type="ECO:0000313" key="23">
    <source>
        <dbReference type="Proteomes" id="UP000290013"/>
    </source>
</evidence>
<dbReference type="InterPro" id="IPR018297">
    <property type="entry name" value="A/G_cyclase_CS"/>
</dbReference>
<evidence type="ECO:0000256" key="15">
    <source>
        <dbReference type="ARBA" id="ARBA00032637"/>
    </source>
</evidence>
<organism evidence="22 23">
    <name type="scientific">Chryseobacterium taihuense</name>
    <dbReference type="NCBI Taxonomy" id="1141221"/>
    <lineage>
        <taxon>Bacteria</taxon>
        <taxon>Pseudomonadati</taxon>
        <taxon>Bacteroidota</taxon>
        <taxon>Flavobacteriia</taxon>
        <taxon>Flavobacteriales</taxon>
        <taxon>Weeksellaceae</taxon>
        <taxon>Chryseobacterium group</taxon>
        <taxon>Chryseobacterium</taxon>
    </lineage>
</organism>
<evidence type="ECO:0000256" key="18">
    <source>
        <dbReference type="RuleBase" id="RU000405"/>
    </source>
</evidence>
<dbReference type="EC" id="4.6.1.1" evidence="3"/>
<dbReference type="RefSeq" id="WP_130913652.1">
    <property type="nucleotide sequence ID" value="NZ_LR215974.1"/>
</dbReference>